<evidence type="ECO:0000256" key="1">
    <source>
        <dbReference type="ARBA" id="ARBA00022512"/>
    </source>
</evidence>
<keyword evidence="5" id="KW-0812">Transmembrane</keyword>
<feature type="domain" description="Gram-positive cocci surface proteins LPxTG" evidence="7">
    <location>
        <begin position="499"/>
        <end position="535"/>
    </location>
</feature>
<sequence length="535" mass="56717">MKNLFKKVSAILMAAIMVLSMCATVFAAIPSEDDTADAVVHNVEAGATVNAYQITKAKYDPNGKGFLSYEVVKGVTLANVLAPTSDEVAAIVNSNLASLPTKAMTPAGTEGLVDYTAKLAPGYWIVIVSGTVNEVYNPMLLGVAYSESGTDNKMTADPVDANGNWTLSGEAYAKSTAPSIDKKITGSTTADGKTNTTDTNLNEKGNDVAIGDIVNYEITTHIPSYSKQYSEVIVNISDTLSKGLTLNKDSILINGKAVDATMGTLTTSDRGFEFVINSNYALAHGNEEITVTYSATVNDDVEKNFDPNTNTAKLVYSNNPLDKDATKETESKTYTYTFSIGAALSASIQNYSKKVNQIIKVDADGKVISTKTSESGLEKDKVIEVKEGAEFTLTNKKTGKSYTATTGADGGLTFENLDAGEYTLVEKKAPSGFALSNKEIPVVIAATYTEKGKLDTLTITIDGQRTSVYKADYTAEGKVNTITNTTEVTDVVNTKLGTLPSTGGMGTYLFTIIGVVVMAGAAGAFFMSRRKGSEE</sequence>
<feature type="signal peptide" evidence="6">
    <location>
        <begin position="1"/>
        <end position="27"/>
    </location>
</feature>
<dbReference type="InterPro" id="IPR041184">
    <property type="entry name" value="T6_Ig-like"/>
</dbReference>
<keyword evidence="5" id="KW-0472">Membrane</keyword>
<dbReference type="NCBIfam" id="TIGR04226">
    <property type="entry name" value="RrgB_K2N_iso_D2"/>
    <property type="match status" value="1"/>
</dbReference>
<dbReference type="InterPro" id="IPR032334">
    <property type="entry name" value="GramPos_pilinBB"/>
</dbReference>
<proteinExistence type="predicted"/>
<feature type="transmembrane region" description="Helical" evidence="5">
    <location>
        <begin position="508"/>
        <end position="527"/>
    </location>
</feature>
<dbReference type="Pfam" id="PF00746">
    <property type="entry name" value="Gram_pos_anchor"/>
    <property type="match status" value="1"/>
</dbReference>
<dbReference type="Gene3D" id="2.60.40.10">
    <property type="entry name" value="Immunoglobulins"/>
    <property type="match status" value="1"/>
</dbReference>
<gene>
    <name evidence="8" type="ORF">WMO28_15475</name>
</gene>
<keyword evidence="4" id="KW-0572">Peptidoglycan-anchor</keyword>
<dbReference type="SUPFAM" id="SSF49401">
    <property type="entry name" value="Bacterial adhesins"/>
    <property type="match status" value="1"/>
</dbReference>
<evidence type="ECO:0000313" key="8">
    <source>
        <dbReference type="EMBL" id="MEQ2372302.1"/>
    </source>
</evidence>
<dbReference type="Pfam" id="PF16569">
    <property type="entry name" value="GramPos_pilinBB"/>
    <property type="match status" value="1"/>
</dbReference>
<evidence type="ECO:0000256" key="6">
    <source>
        <dbReference type="SAM" id="SignalP"/>
    </source>
</evidence>
<keyword evidence="5" id="KW-1133">Transmembrane helix</keyword>
<evidence type="ECO:0000256" key="3">
    <source>
        <dbReference type="ARBA" id="ARBA00022729"/>
    </source>
</evidence>
<evidence type="ECO:0000256" key="4">
    <source>
        <dbReference type="ARBA" id="ARBA00023088"/>
    </source>
</evidence>
<keyword evidence="3 6" id="KW-0732">Signal</keyword>
<organism evidence="8 9">
    <name type="scientific">Blautia aquisgranensis</name>
    <dbReference type="NCBI Taxonomy" id="3133153"/>
    <lineage>
        <taxon>Bacteria</taxon>
        <taxon>Bacillati</taxon>
        <taxon>Bacillota</taxon>
        <taxon>Clostridia</taxon>
        <taxon>Lachnospirales</taxon>
        <taxon>Lachnospiraceae</taxon>
        <taxon>Blautia</taxon>
    </lineage>
</organism>
<dbReference type="InterPro" id="IPR041033">
    <property type="entry name" value="SpaA_PFL_dom_1"/>
</dbReference>
<evidence type="ECO:0000256" key="2">
    <source>
        <dbReference type="ARBA" id="ARBA00022525"/>
    </source>
</evidence>
<protein>
    <submittedName>
        <fullName evidence="8">Isopeptide-forming domain-containing fimbrial protein</fullName>
    </submittedName>
</protein>
<dbReference type="EMBL" id="JBBMEJ010000026">
    <property type="protein sequence ID" value="MEQ2372302.1"/>
    <property type="molecule type" value="Genomic_DNA"/>
</dbReference>
<evidence type="ECO:0000259" key="7">
    <source>
        <dbReference type="PROSITE" id="PS50847"/>
    </source>
</evidence>
<dbReference type="Proteomes" id="UP001473063">
    <property type="component" value="Unassembled WGS sequence"/>
</dbReference>
<evidence type="ECO:0000313" key="9">
    <source>
        <dbReference type="Proteomes" id="UP001473063"/>
    </source>
</evidence>
<evidence type="ECO:0000256" key="5">
    <source>
        <dbReference type="SAM" id="Phobius"/>
    </source>
</evidence>
<feature type="chain" id="PRO_5046828563" evidence="6">
    <location>
        <begin position="28"/>
        <end position="535"/>
    </location>
</feature>
<keyword evidence="1" id="KW-0134">Cell wall</keyword>
<dbReference type="PROSITE" id="PS50847">
    <property type="entry name" value="GRAM_POS_ANCHORING"/>
    <property type="match status" value="1"/>
</dbReference>
<dbReference type="InterPro" id="IPR013783">
    <property type="entry name" value="Ig-like_fold"/>
</dbReference>
<dbReference type="SUPFAM" id="SSF49478">
    <property type="entry name" value="Cna protein B-type domain"/>
    <property type="match status" value="1"/>
</dbReference>
<dbReference type="InterPro" id="IPR019931">
    <property type="entry name" value="LPXTG_anchor"/>
</dbReference>
<reference evidence="8 9" key="1">
    <citation type="submission" date="2024-03" db="EMBL/GenBank/DDBJ databases">
        <title>Human intestinal bacterial collection.</title>
        <authorList>
            <person name="Pauvert C."/>
            <person name="Hitch T.C.A."/>
            <person name="Clavel T."/>
        </authorList>
    </citation>
    <scope>NUCLEOTIDE SEQUENCE [LARGE SCALE GENOMIC DNA]</scope>
    <source>
        <strain evidence="8 9">CLA-JM-H16</strain>
    </source>
</reference>
<dbReference type="Pfam" id="PF18002">
    <property type="entry name" value="T6_Ig_like"/>
    <property type="match status" value="1"/>
</dbReference>
<comment type="caution">
    <text evidence="8">The sequence shown here is derived from an EMBL/GenBank/DDBJ whole genome shotgun (WGS) entry which is preliminary data.</text>
</comment>
<accession>A0ABV1BI59</accession>
<keyword evidence="2" id="KW-0964">Secreted</keyword>
<dbReference type="InterPro" id="IPR026466">
    <property type="entry name" value="Fim_isopep_form_D2_dom"/>
</dbReference>
<dbReference type="Gene3D" id="2.60.40.740">
    <property type="match status" value="1"/>
</dbReference>
<dbReference type="NCBIfam" id="TIGR01167">
    <property type="entry name" value="LPXTG_anchor"/>
    <property type="match status" value="1"/>
</dbReference>
<dbReference type="InterPro" id="IPR008966">
    <property type="entry name" value="Adhesion_dom_sf"/>
</dbReference>
<name>A0ABV1BI59_9FIRM</name>
<dbReference type="RefSeq" id="WP_349057569.1">
    <property type="nucleotide sequence ID" value="NZ_JBBMEJ010000026.1"/>
</dbReference>
<dbReference type="Pfam" id="PF17802">
    <property type="entry name" value="SpaA"/>
    <property type="match status" value="1"/>
</dbReference>
<keyword evidence="9" id="KW-1185">Reference proteome</keyword>